<dbReference type="AlphaFoldDB" id="A0A8J5QH94"/>
<feature type="compositionally biased region" description="Low complexity" evidence="1">
    <location>
        <begin position="27"/>
        <end position="40"/>
    </location>
</feature>
<evidence type="ECO:0000313" key="2">
    <source>
        <dbReference type="EMBL" id="KAG7661132.1"/>
    </source>
</evidence>
<accession>A0A8J5QH94</accession>
<protein>
    <submittedName>
        <fullName evidence="2">Uncharacterized protein</fullName>
    </submittedName>
</protein>
<organism evidence="2 3">
    <name type="scientific">[Candida] subhashii</name>
    <dbReference type="NCBI Taxonomy" id="561895"/>
    <lineage>
        <taxon>Eukaryota</taxon>
        <taxon>Fungi</taxon>
        <taxon>Dikarya</taxon>
        <taxon>Ascomycota</taxon>
        <taxon>Saccharomycotina</taxon>
        <taxon>Pichiomycetes</taxon>
        <taxon>Debaryomycetaceae</taxon>
        <taxon>Spathaspora</taxon>
    </lineage>
</organism>
<evidence type="ECO:0000256" key="1">
    <source>
        <dbReference type="SAM" id="MobiDB-lite"/>
    </source>
</evidence>
<dbReference type="Proteomes" id="UP000694255">
    <property type="component" value="Unassembled WGS sequence"/>
</dbReference>
<feature type="compositionally biased region" description="Polar residues" evidence="1">
    <location>
        <begin position="56"/>
        <end position="77"/>
    </location>
</feature>
<reference evidence="2 3" key="1">
    <citation type="journal article" date="2021" name="DNA Res.">
        <title>Genome analysis of Candida subhashii reveals its hybrid nature and dual mitochondrial genome conformations.</title>
        <authorList>
            <person name="Mixao V."/>
            <person name="Hegedusova E."/>
            <person name="Saus E."/>
            <person name="Pryszcz L.P."/>
            <person name="Cillingova A."/>
            <person name="Nosek J."/>
            <person name="Gabaldon T."/>
        </authorList>
    </citation>
    <scope>NUCLEOTIDE SEQUENCE [LARGE SCALE GENOMIC DNA]</scope>
    <source>
        <strain evidence="2 3">CBS 10753</strain>
    </source>
</reference>
<dbReference type="RefSeq" id="XP_049261365.1">
    <property type="nucleotide sequence ID" value="XM_049409427.1"/>
</dbReference>
<dbReference type="GeneID" id="73472169"/>
<gene>
    <name evidence="2" type="ORF">J8A68_005369</name>
</gene>
<proteinExistence type="predicted"/>
<feature type="region of interest" description="Disordered" evidence="1">
    <location>
        <begin position="1"/>
        <end position="100"/>
    </location>
</feature>
<comment type="caution">
    <text evidence="2">The sequence shown here is derived from an EMBL/GenBank/DDBJ whole genome shotgun (WGS) entry which is preliminary data.</text>
</comment>
<evidence type="ECO:0000313" key="3">
    <source>
        <dbReference type="Proteomes" id="UP000694255"/>
    </source>
</evidence>
<name>A0A8J5QH94_9ASCO</name>
<keyword evidence="3" id="KW-1185">Reference proteome</keyword>
<dbReference type="EMBL" id="JAGSYN010000267">
    <property type="protein sequence ID" value="KAG7661132.1"/>
    <property type="molecule type" value="Genomic_DNA"/>
</dbReference>
<sequence length="195" mass="21052">MTLTKYQKGESMEGWNDCPSDVMMLHSDSSSSSLNSSRSSSSRRKTRRVAMAFDGSGSSLSVKQDPNGSFTSITSLPSAPPPKNRSNPPISGPGSGKERDTKDVIELLNRTFELPLSLGKEEIADAKSKLIPQIENLSSSDITFVGNILDRVLSAQKSHDAVALTSVKTDIVKYMMSNDGVSVWCTPLKRIIAAL</sequence>
<dbReference type="OrthoDB" id="4090463at2759"/>